<reference evidence="8" key="1">
    <citation type="submission" date="2022-08" db="EMBL/GenBank/DDBJ databases">
        <title>Polycladomyces zharkentsis sp. nov., a novel thermophilic CMC and starch-degrading bacterium isolated from a geothermal spring in Kazakhstan.</title>
        <authorList>
            <person name="Mashzhan A."/>
            <person name="Kistaubaeva A."/>
            <person name="Javier-Lopez R."/>
            <person name="Birkeland N.-K."/>
        </authorList>
    </citation>
    <scope>NUCLEOTIDE SEQUENCE</scope>
    <source>
        <strain evidence="8">KSR 13</strain>
    </source>
</reference>
<evidence type="ECO:0000256" key="6">
    <source>
        <dbReference type="SAM" id="Phobius"/>
    </source>
</evidence>
<evidence type="ECO:0000256" key="5">
    <source>
        <dbReference type="ARBA" id="ARBA00023136"/>
    </source>
</evidence>
<dbReference type="SUPFAM" id="SSF103473">
    <property type="entry name" value="MFS general substrate transporter"/>
    <property type="match status" value="1"/>
</dbReference>
<feature type="transmembrane region" description="Helical" evidence="6">
    <location>
        <begin position="390"/>
        <end position="414"/>
    </location>
</feature>
<comment type="subcellular location">
    <subcellularLocation>
        <location evidence="1">Cell membrane</location>
        <topology evidence="1">Multi-pass membrane protein</topology>
    </subcellularLocation>
</comment>
<dbReference type="CDD" id="cd17316">
    <property type="entry name" value="MFS_SV2_like"/>
    <property type="match status" value="1"/>
</dbReference>
<gene>
    <name evidence="8" type="ORF">NWF35_07315</name>
</gene>
<dbReference type="Gene3D" id="1.20.1250.20">
    <property type="entry name" value="MFS general substrate transporter like domains"/>
    <property type="match status" value="1"/>
</dbReference>
<evidence type="ECO:0000313" key="9">
    <source>
        <dbReference type="Proteomes" id="UP001174196"/>
    </source>
</evidence>
<evidence type="ECO:0000256" key="1">
    <source>
        <dbReference type="ARBA" id="ARBA00004651"/>
    </source>
</evidence>
<dbReference type="PROSITE" id="PS50850">
    <property type="entry name" value="MFS"/>
    <property type="match status" value="1"/>
</dbReference>
<feature type="transmembrane region" description="Helical" evidence="6">
    <location>
        <begin position="179"/>
        <end position="196"/>
    </location>
</feature>
<evidence type="ECO:0000256" key="2">
    <source>
        <dbReference type="ARBA" id="ARBA00022448"/>
    </source>
</evidence>
<evidence type="ECO:0000259" key="7">
    <source>
        <dbReference type="PROSITE" id="PS50850"/>
    </source>
</evidence>
<dbReference type="Proteomes" id="UP001174196">
    <property type="component" value="Unassembled WGS sequence"/>
</dbReference>
<feature type="transmembrane region" description="Helical" evidence="6">
    <location>
        <begin position="332"/>
        <end position="350"/>
    </location>
</feature>
<protein>
    <submittedName>
        <fullName evidence="8">MFS transporter</fullName>
    </submittedName>
</protein>
<name>A0ABT8ILP5_9BACL</name>
<dbReference type="InterPro" id="IPR036259">
    <property type="entry name" value="MFS_trans_sf"/>
</dbReference>
<proteinExistence type="predicted"/>
<keyword evidence="9" id="KW-1185">Reference proteome</keyword>
<dbReference type="InterPro" id="IPR005828">
    <property type="entry name" value="MFS_sugar_transport-like"/>
</dbReference>
<organism evidence="8 9">
    <name type="scientific">Polycladomyces subterraneus</name>
    <dbReference type="NCBI Taxonomy" id="1016997"/>
    <lineage>
        <taxon>Bacteria</taxon>
        <taxon>Bacillati</taxon>
        <taxon>Bacillota</taxon>
        <taxon>Bacilli</taxon>
        <taxon>Bacillales</taxon>
        <taxon>Thermoactinomycetaceae</taxon>
        <taxon>Polycladomyces</taxon>
    </lineage>
</organism>
<feature type="transmembrane region" description="Helical" evidence="6">
    <location>
        <begin position="420"/>
        <end position="440"/>
    </location>
</feature>
<keyword evidence="3 6" id="KW-0812">Transmembrane</keyword>
<evidence type="ECO:0000256" key="4">
    <source>
        <dbReference type="ARBA" id="ARBA00022989"/>
    </source>
</evidence>
<dbReference type="InterPro" id="IPR005829">
    <property type="entry name" value="Sugar_transporter_CS"/>
</dbReference>
<feature type="transmembrane region" description="Helical" evidence="6">
    <location>
        <begin position="21"/>
        <end position="45"/>
    </location>
</feature>
<dbReference type="EMBL" id="JANRHH010000031">
    <property type="protein sequence ID" value="MDN4593709.1"/>
    <property type="molecule type" value="Genomic_DNA"/>
</dbReference>
<dbReference type="PROSITE" id="PS00217">
    <property type="entry name" value="SUGAR_TRANSPORT_2"/>
    <property type="match status" value="1"/>
</dbReference>
<feature type="transmembrane region" description="Helical" evidence="6">
    <location>
        <begin position="88"/>
        <end position="105"/>
    </location>
</feature>
<feature type="transmembrane region" description="Helical" evidence="6">
    <location>
        <begin position="269"/>
        <end position="292"/>
    </location>
</feature>
<evidence type="ECO:0000313" key="8">
    <source>
        <dbReference type="EMBL" id="MDN4593709.1"/>
    </source>
</evidence>
<dbReference type="InterPro" id="IPR020846">
    <property type="entry name" value="MFS_dom"/>
</dbReference>
<keyword evidence="2" id="KW-0813">Transport</keyword>
<dbReference type="Pfam" id="PF00083">
    <property type="entry name" value="Sugar_tr"/>
    <property type="match status" value="1"/>
</dbReference>
<feature type="transmembrane region" description="Helical" evidence="6">
    <location>
        <begin position="304"/>
        <end position="325"/>
    </location>
</feature>
<dbReference type="PANTHER" id="PTHR23511">
    <property type="entry name" value="SYNAPTIC VESICLE GLYCOPROTEIN 2"/>
    <property type="match status" value="1"/>
</dbReference>
<feature type="transmembrane region" description="Helical" evidence="6">
    <location>
        <begin position="57"/>
        <end position="76"/>
    </location>
</feature>
<keyword evidence="4 6" id="KW-1133">Transmembrane helix</keyword>
<dbReference type="RefSeq" id="WP_301238400.1">
    <property type="nucleotide sequence ID" value="NZ_JANRHH010000031.1"/>
</dbReference>
<feature type="domain" description="Major facilitator superfamily (MFS) profile" evidence="7">
    <location>
        <begin position="22"/>
        <end position="445"/>
    </location>
</feature>
<sequence>MSNVSIAMRLDRLPITILHKKATVLIGTGLFFDFFDIFLAGVLSTVLEEHFHVAHELLPLLLGSSFLGMFIGAIVLNGLADRFGRKKAFMFNLAVYSVFTLLAAFSPNVGLLIVFRFLAGLGLGAEPPLCDTYLSELLPASKRGKYVAWAYTLGFLAMPVEGFLAKLLVPLQFLGFEGWRWLFIIGSIGSLVVWILRRNLPESPRWLAAAGRLEEANRITAQFEEEAKKKRTDLVPLFSSSTQTLPEQMPKQKVSFAVLFQKQYLQSTVMLWFFQILQTIGYYGFGTLVPLILKAKGYSVIHSLEYTAFTFLGYPIGSLLSLPLVERIDRKWLIVLSAFLMGVFGISFGVTENPMLIILFGVLYTLVSNVFSNAFHIYQAEIFPTSVRATATGVAYSLSRFMSGLMPFLLLPILKQYGSTVMFTVVAIAMGLIMIDIGLLGPRTTGRSLEEINEEKFHPSDSHISM</sequence>
<accession>A0ABT8ILP5</accession>
<comment type="caution">
    <text evidence="8">The sequence shown here is derived from an EMBL/GenBank/DDBJ whole genome shotgun (WGS) entry which is preliminary data.</text>
</comment>
<keyword evidence="5 6" id="KW-0472">Membrane</keyword>
<feature type="transmembrane region" description="Helical" evidence="6">
    <location>
        <begin position="356"/>
        <end position="378"/>
    </location>
</feature>
<evidence type="ECO:0000256" key="3">
    <source>
        <dbReference type="ARBA" id="ARBA00022692"/>
    </source>
</evidence>